<dbReference type="PROSITE" id="PS50113">
    <property type="entry name" value="PAC"/>
    <property type="match status" value="1"/>
</dbReference>
<evidence type="ECO:0000256" key="4">
    <source>
        <dbReference type="ARBA" id="ARBA00023125"/>
    </source>
</evidence>
<dbReference type="InterPro" id="IPR003593">
    <property type="entry name" value="AAA+_ATPase"/>
</dbReference>
<dbReference type="InterPro" id="IPR025662">
    <property type="entry name" value="Sigma_54_int_dom_ATP-bd_1"/>
</dbReference>
<dbReference type="SMART" id="SM00091">
    <property type="entry name" value="PAS"/>
    <property type="match status" value="1"/>
</dbReference>
<evidence type="ECO:0000256" key="6">
    <source>
        <dbReference type="SAM" id="MobiDB-lite"/>
    </source>
</evidence>
<dbReference type="Gene3D" id="1.10.10.60">
    <property type="entry name" value="Homeodomain-like"/>
    <property type="match status" value="1"/>
</dbReference>
<dbReference type="FunFam" id="3.40.50.300:FF:000006">
    <property type="entry name" value="DNA-binding transcriptional regulator NtrC"/>
    <property type="match status" value="1"/>
</dbReference>
<dbReference type="Gene3D" id="1.10.8.60">
    <property type="match status" value="1"/>
</dbReference>
<dbReference type="PROSITE" id="PS00676">
    <property type="entry name" value="SIGMA54_INTERACT_2"/>
    <property type="match status" value="1"/>
</dbReference>
<evidence type="ECO:0000256" key="1">
    <source>
        <dbReference type="ARBA" id="ARBA00022741"/>
    </source>
</evidence>
<feature type="transmembrane region" description="Helical" evidence="7">
    <location>
        <begin position="161"/>
        <end position="179"/>
    </location>
</feature>
<feature type="transmembrane region" description="Helical" evidence="7">
    <location>
        <begin position="91"/>
        <end position="107"/>
    </location>
</feature>
<evidence type="ECO:0000313" key="11">
    <source>
        <dbReference type="EMBL" id="OGF11173.1"/>
    </source>
</evidence>
<dbReference type="NCBIfam" id="TIGR00229">
    <property type="entry name" value="sensory_box"/>
    <property type="match status" value="1"/>
</dbReference>
<dbReference type="PROSITE" id="PS00675">
    <property type="entry name" value="SIGMA54_INTERACT_1"/>
    <property type="match status" value="1"/>
</dbReference>
<dbReference type="CDD" id="cd00130">
    <property type="entry name" value="PAS"/>
    <property type="match status" value="1"/>
</dbReference>
<proteinExistence type="predicted"/>
<dbReference type="InterPro" id="IPR058031">
    <property type="entry name" value="AAA_lid_NorR"/>
</dbReference>
<dbReference type="Pfam" id="PF13426">
    <property type="entry name" value="PAS_9"/>
    <property type="match status" value="1"/>
</dbReference>
<dbReference type="Gene3D" id="3.40.50.300">
    <property type="entry name" value="P-loop containing nucleotide triphosphate hydrolases"/>
    <property type="match status" value="1"/>
</dbReference>
<evidence type="ECO:0000259" key="10">
    <source>
        <dbReference type="PROSITE" id="PS50113"/>
    </source>
</evidence>
<dbReference type="PROSITE" id="PS50112">
    <property type="entry name" value="PAS"/>
    <property type="match status" value="1"/>
</dbReference>
<sequence length="723" mass="80373">MGATFLKDNPILLWGRVTIMALMTGSALVLKALGALPLSFAAIILLSVMYLLLTILARYLNYKWPGWRWDYAQMVLDIGWIAIFIHKTGGAENPFTLLFFLAIIAAANARFARGAIFTATLSSLTLAFLIYLDYRSLRTGLLLGRDQEFVTAFTTEFVFRGYLYAICFYLVAAFSGYLAERLRLKGRQLEDTTRALEEFKLSTGDILEKMGSGLLTINEKGQIVYCNLSGLQILGLGKKDIIGRNVSQIAVEGLEPLGSVLNPENSLPGNRSQRMEIKISRGREEGIPVGVSTTSVYGSQGKLEGVIAIFQDLSAVKSLENRMIEMEQLETSKELTKSLLKLLHPYLSEINATISELMRENEVDPVIISKISRVKEKTEYIRKTIDDFARFAHIEIPGAHKAEQAGREYDSRIIGRSPNFVEIMNMVQQVAPTDSTVLVSGESGTGKELLARELHRLSGRGQGPFVSINCAALPETLLESELFGHVKGSFTGAMRDKDGLFRVASGGTFFLDEVSETSPAIQVKLLRVLQEREIVPVGGTRPIKVDVRVISATNCDLAKAVENNKFRMDLFYRLNVIQITIPPLRDRKDDVLLLAEEIIDNYCRKQNLPVKLLSAAARDALMQYSWPGNVRELENVLERAIILETGPVIERSSLPDELLRPGPEVKKEASAPEEGGSLKDKEKRTILRVLEECGNNKSLAAKKLGIHYATLYRKLKSYNISAD</sequence>
<dbReference type="InterPro" id="IPR000700">
    <property type="entry name" value="PAS-assoc_C"/>
</dbReference>
<dbReference type="Pfam" id="PF00158">
    <property type="entry name" value="Sigma54_activat"/>
    <property type="match status" value="1"/>
</dbReference>
<dbReference type="EMBL" id="MFFM01000037">
    <property type="protein sequence ID" value="OGF11173.1"/>
    <property type="molecule type" value="Genomic_DNA"/>
</dbReference>
<keyword evidence="2" id="KW-0067">ATP-binding</keyword>
<dbReference type="PRINTS" id="PR01590">
    <property type="entry name" value="HTHFIS"/>
</dbReference>
<dbReference type="AlphaFoldDB" id="A0A1F5RAQ5"/>
<keyword evidence="7" id="KW-0812">Transmembrane</keyword>
<feature type="transmembrane region" description="Helical" evidence="7">
    <location>
        <begin position="114"/>
        <end position="132"/>
    </location>
</feature>
<name>A0A1F5RAQ5_9BACT</name>
<dbReference type="GO" id="GO:0005524">
    <property type="term" value="F:ATP binding"/>
    <property type="evidence" value="ECO:0007669"/>
    <property type="project" value="UniProtKB-KW"/>
</dbReference>
<dbReference type="PROSITE" id="PS00688">
    <property type="entry name" value="SIGMA54_INTERACT_3"/>
    <property type="match status" value="1"/>
</dbReference>
<dbReference type="Pfam" id="PF02954">
    <property type="entry name" value="HTH_8"/>
    <property type="match status" value="1"/>
</dbReference>
<keyword evidence="4" id="KW-0238">DNA-binding</keyword>
<keyword evidence="3" id="KW-0805">Transcription regulation</keyword>
<dbReference type="InterPro" id="IPR027417">
    <property type="entry name" value="P-loop_NTPase"/>
</dbReference>
<dbReference type="SMART" id="SM00382">
    <property type="entry name" value="AAA"/>
    <property type="match status" value="1"/>
</dbReference>
<evidence type="ECO:0000256" key="3">
    <source>
        <dbReference type="ARBA" id="ARBA00023015"/>
    </source>
</evidence>
<evidence type="ECO:0000256" key="7">
    <source>
        <dbReference type="SAM" id="Phobius"/>
    </source>
</evidence>
<dbReference type="SUPFAM" id="SSF52540">
    <property type="entry name" value="P-loop containing nucleoside triphosphate hydrolases"/>
    <property type="match status" value="1"/>
</dbReference>
<feature type="transmembrane region" description="Helical" evidence="7">
    <location>
        <begin position="36"/>
        <end position="57"/>
    </location>
</feature>
<gene>
    <name evidence="11" type="ORF">A2024_07865</name>
</gene>
<dbReference type="GO" id="GO:0043565">
    <property type="term" value="F:sequence-specific DNA binding"/>
    <property type="evidence" value="ECO:0007669"/>
    <property type="project" value="InterPro"/>
</dbReference>
<dbReference type="InterPro" id="IPR000014">
    <property type="entry name" value="PAS"/>
</dbReference>
<dbReference type="CDD" id="cd00009">
    <property type="entry name" value="AAA"/>
    <property type="match status" value="1"/>
</dbReference>
<evidence type="ECO:0000313" key="12">
    <source>
        <dbReference type="Proteomes" id="UP000177230"/>
    </source>
</evidence>
<evidence type="ECO:0000259" key="8">
    <source>
        <dbReference type="PROSITE" id="PS50045"/>
    </source>
</evidence>
<dbReference type="PANTHER" id="PTHR32071">
    <property type="entry name" value="TRANSCRIPTIONAL REGULATORY PROTEIN"/>
    <property type="match status" value="1"/>
</dbReference>
<dbReference type="Proteomes" id="UP000177230">
    <property type="component" value="Unassembled WGS sequence"/>
</dbReference>
<keyword evidence="7" id="KW-1133">Transmembrane helix</keyword>
<evidence type="ECO:0000256" key="2">
    <source>
        <dbReference type="ARBA" id="ARBA00022840"/>
    </source>
</evidence>
<keyword evidence="7" id="KW-0472">Membrane</keyword>
<dbReference type="Pfam" id="PF25323">
    <property type="entry name" value="6TM_PilS"/>
    <property type="match status" value="1"/>
</dbReference>
<feature type="transmembrane region" description="Helical" evidence="7">
    <location>
        <begin position="12"/>
        <end position="30"/>
    </location>
</feature>
<feature type="domain" description="PAS" evidence="9">
    <location>
        <begin position="206"/>
        <end position="265"/>
    </location>
</feature>
<dbReference type="InterPro" id="IPR035965">
    <property type="entry name" value="PAS-like_dom_sf"/>
</dbReference>
<dbReference type="SUPFAM" id="SSF46689">
    <property type="entry name" value="Homeodomain-like"/>
    <property type="match status" value="1"/>
</dbReference>
<dbReference type="SUPFAM" id="SSF55785">
    <property type="entry name" value="PYP-like sensor domain (PAS domain)"/>
    <property type="match status" value="1"/>
</dbReference>
<dbReference type="GO" id="GO:0006355">
    <property type="term" value="P:regulation of DNA-templated transcription"/>
    <property type="evidence" value="ECO:0007669"/>
    <property type="project" value="InterPro"/>
</dbReference>
<evidence type="ECO:0000259" key="9">
    <source>
        <dbReference type="PROSITE" id="PS50112"/>
    </source>
</evidence>
<accession>A0A1F5RAQ5</accession>
<dbReference type="PROSITE" id="PS50045">
    <property type="entry name" value="SIGMA54_INTERACT_4"/>
    <property type="match status" value="1"/>
</dbReference>
<dbReference type="InterPro" id="IPR002078">
    <property type="entry name" value="Sigma_54_int"/>
</dbReference>
<feature type="region of interest" description="Disordered" evidence="6">
    <location>
        <begin position="654"/>
        <end position="678"/>
    </location>
</feature>
<dbReference type="InterPro" id="IPR025943">
    <property type="entry name" value="Sigma_54_int_dom_ATP-bd_2"/>
</dbReference>
<feature type="domain" description="PAC" evidence="10">
    <location>
        <begin position="273"/>
        <end position="325"/>
    </location>
</feature>
<feature type="domain" description="Sigma-54 factor interaction" evidence="8">
    <location>
        <begin position="413"/>
        <end position="642"/>
    </location>
</feature>
<evidence type="ECO:0000256" key="5">
    <source>
        <dbReference type="ARBA" id="ARBA00023163"/>
    </source>
</evidence>
<organism evidence="11 12">
    <name type="scientific">Candidatus Edwardsbacteria bacterium GWF2_54_11</name>
    <dbReference type="NCBI Taxonomy" id="1817851"/>
    <lineage>
        <taxon>Bacteria</taxon>
        <taxon>Candidatus Edwardsiibacteriota</taxon>
    </lineage>
</organism>
<evidence type="ECO:0008006" key="13">
    <source>
        <dbReference type="Google" id="ProtNLM"/>
    </source>
</evidence>
<protein>
    <recommendedName>
        <fullName evidence="13">Sigma-54 factor interaction domain-containing protein</fullName>
    </recommendedName>
</protein>
<dbReference type="InterPro" id="IPR002197">
    <property type="entry name" value="HTH_Fis"/>
</dbReference>
<reference evidence="11 12" key="1">
    <citation type="journal article" date="2016" name="Nat. Commun.">
        <title>Thousands of microbial genomes shed light on interconnected biogeochemical processes in an aquifer system.</title>
        <authorList>
            <person name="Anantharaman K."/>
            <person name="Brown C.T."/>
            <person name="Hug L.A."/>
            <person name="Sharon I."/>
            <person name="Castelle C.J."/>
            <person name="Probst A.J."/>
            <person name="Thomas B.C."/>
            <person name="Singh A."/>
            <person name="Wilkins M.J."/>
            <person name="Karaoz U."/>
            <person name="Brodie E.L."/>
            <person name="Williams K.H."/>
            <person name="Hubbard S.S."/>
            <person name="Banfield J.F."/>
        </authorList>
    </citation>
    <scope>NUCLEOTIDE SEQUENCE [LARGE SCALE GENOMIC DNA]</scope>
</reference>
<dbReference type="Pfam" id="PF25601">
    <property type="entry name" value="AAA_lid_14"/>
    <property type="match status" value="1"/>
</dbReference>
<keyword evidence="1" id="KW-0547">Nucleotide-binding</keyword>
<comment type="caution">
    <text evidence="11">The sequence shown here is derived from an EMBL/GenBank/DDBJ whole genome shotgun (WGS) entry which is preliminary data.</text>
</comment>
<dbReference type="InterPro" id="IPR009057">
    <property type="entry name" value="Homeodomain-like_sf"/>
</dbReference>
<dbReference type="Gene3D" id="3.30.450.20">
    <property type="entry name" value="PAS domain"/>
    <property type="match status" value="1"/>
</dbReference>
<dbReference type="InterPro" id="IPR025944">
    <property type="entry name" value="Sigma_54_int_dom_CS"/>
</dbReference>
<keyword evidence="5" id="KW-0804">Transcription</keyword>